<gene>
    <name evidence="10" type="ORF">C7419_102116</name>
</gene>
<sequence length="369" mass="40718">MFADAVFARSWPKLDAPQAAALAARAFGISGDATLLTSERDQNFRIDGPDNAAYVLKITHPAEDAGVTDFHTQAQLHLMRADATLPIPRLIATRDGQSVYWRGLGSGSDESAPTRQAVRLITFIPGVPLYKVARSAAQRRALGTALARIDLALHGFTHAHASHRLLWDLQHLAQLRPLLACIEDLARQSLVRRYLDRFEARVAPVLPTLRRQVIHNDLNPYNVLVDAEDHDRVAAVFDFGDMVEAPLVNEIAVAAAYQLADAPDPLVTAAECIGAYHARLPLTDTEIALLPDLIAARLMTTVLITSWRAREHPENSAYILRNSGLSWNGLERLDALGMDQAVRSLQHALRQALPMSQDHSHQQVEDIHE</sequence>
<evidence type="ECO:0000256" key="8">
    <source>
        <dbReference type="ARBA" id="ARBA00040505"/>
    </source>
</evidence>
<evidence type="ECO:0000313" key="11">
    <source>
        <dbReference type="Proteomes" id="UP000245754"/>
    </source>
</evidence>
<protein>
    <recommendedName>
        <fullName evidence="8">Hydroxylysine kinase</fullName>
        <ecNumber evidence="7">2.7.1.81</ecNumber>
    </recommendedName>
</protein>
<name>A0A316EVA5_9BURK</name>
<feature type="domain" description="Aminoglycoside phosphotransferase" evidence="9">
    <location>
        <begin position="37"/>
        <end position="270"/>
    </location>
</feature>
<evidence type="ECO:0000256" key="4">
    <source>
        <dbReference type="ARBA" id="ARBA00022777"/>
    </source>
</evidence>
<evidence type="ECO:0000256" key="3">
    <source>
        <dbReference type="ARBA" id="ARBA00022679"/>
    </source>
</evidence>
<dbReference type="InterPro" id="IPR011009">
    <property type="entry name" value="Kinase-like_dom_sf"/>
</dbReference>
<evidence type="ECO:0000256" key="7">
    <source>
        <dbReference type="ARBA" id="ARBA00038873"/>
    </source>
</evidence>
<evidence type="ECO:0000256" key="1">
    <source>
        <dbReference type="ARBA" id="ARBA00004496"/>
    </source>
</evidence>
<dbReference type="PANTHER" id="PTHR21064">
    <property type="entry name" value="AMINOGLYCOSIDE PHOSPHOTRANSFERASE DOMAIN-CONTAINING PROTEIN-RELATED"/>
    <property type="match status" value="1"/>
</dbReference>
<dbReference type="PANTHER" id="PTHR21064:SF1">
    <property type="entry name" value="HYDROXYLYSINE KINASE"/>
    <property type="match status" value="1"/>
</dbReference>
<reference evidence="10 11" key="1">
    <citation type="submission" date="2018-05" db="EMBL/GenBank/DDBJ databases">
        <title>Genomic Encyclopedia of Type Strains, Phase IV (KMG-V): Genome sequencing to study the core and pangenomes of soil and plant-associated prokaryotes.</title>
        <authorList>
            <person name="Whitman W."/>
        </authorList>
    </citation>
    <scope>NUCLEOTIDE SEQUENCE [LARGE SCALE GENOMIC DNA]</scope>
    <source>
        <strain evidence="10 11">SLV-132</strain>
    </source>
</reference>
<evidence type="ECO:0000256" key="2">
    <source>
        <dbReference type="ARBA" id="ARBA00022490"/>
    </source>
</evidence>
<comment type="catalytic activity">
    <reaction evidence="5">
        <text>(5R)-5-hydroxy-L-lysine + GTP = (5R)-5-phosphooxy-L-lysine + GDP + H(+)</text>
        <dbReference type="Rhea" id="RHEA:19049"/>
        <dbReference type="ChEBI" id="CHEBI:15378"/>
        <dbReference type="ChEBI" id="CHEBI:37565"/>
        <dbReference type="ChEBI" id="CHEBI:57882"/>
        <dbReference type="ChEBI" id="CHEBI:58189"/>
        <dbReference type="ChEBI" id="CHEBI:58357"/>
        <dbReference type="EC" id="2.7.1.81"/>
    </reaction>
</comment>
<dbReference type="InterPro" id="IPR002575">
    <property type="entry name" value="Aminoglycoside_PTrfase"/>
</dbReference>
<keyword evidence="3" id="KW-0808">Transferase</keyword>
<evidence type="ECO:0000256" key="5">
    <source>
        <dbReference type="ARBA" id="ARBA00036820"/>
    </source>
</evidence>
<keyword evidence="11" id="KW-1185">Reference proteome</keyword>
<keyword evidence="4 10" id="KW-0418">Kinase</keyword>
<dbReference type="SUPFAM" id="SSF56112">
    <property type="entry name" value="Protein kinase-like (PK-like)"/>
    <property type="match status" value="1"/>
</dbReference>
<dbReference type="EC" id="2.7.1.81" evidence="7"/>
<dbReference type="GO" id="GO:0047992">
    <property type="term" value="F:hydroxylysine kinase activity"/>
    <property type="evidence" value="ECO:0007669"/>
    <property type="project" value="UniProtKB-EC"/>
</dbReference>
<evidence type="ECO:0000256" key="6">
    <source>
        <dbReference type="ARBA" id="ARBA00037368"/>
    </source>
</evidence>
<organism evidence="10 11">
    <name type="scientific">Cupriavidus plantarum</name>
    <dbReference type="NCBI Taxonomy" id="942865"/>
    <lineage>
        <taxon>Bacteria</taxon>
        <taxon>Pseudomonadati</taxon>
        <taxon>Pseudomonadota</taxon>
        <taxon>Betaproteobacteria</taxon>
        <taxon>Burkholderiales</taxon>
        <taxon>Burkholderiaceae</taxon>
        <taxon>Cupriavidus</taxon>
    </lineage>
</organism>
<comment type="subcellular location">
    <subcellularLocation>
        <location evidence="1">Cytoplasm</location>
    </subcellularLocation>
</comment>
<dbReference type="AlphaFoldDB" id="A0A316EVA5"/>
<dbReference type="GO" id="GO:0005737">
    <property type="term" value="C:cytoplasm"/>
    <property type="evidence" value="ECO:0007669"/>
    <property type="project" value="UniProtKB-SubCell"/>
</dbReference>
<dbReference type="Pfam" id="PF01636">
    <property type="entry name" value="APH"/>
    <property type="match status" value="1"/>
</dbReference>
<dbReference type="Gene3D" id="3.90.1200.10">
    <property type="match status" value="1"/>
</dbReference>
<dbReference type="Proteomes" id="UP000245754">
    <property type="component" value="Unassembled WGS sequence"/>
</dbReference>
<proteinExistence type="predicted"/>
<accession>A0A316EVA5</accession>
<comment type="function">
    <text evidence="6">Catalyzes the GTP-dependent phosphorylation of 5-hydroxy-L-lysine.</text>
</comment>
<keyword evidence="2" id="KW-0963">Cytoplasm</keyword>
<evidence type="ECO:0000259" key="9">
    <source>
        <dbReference type="Pfam" id="PF01636"/>
    </source>
</evidence>
<dbReference type="InterPro" id="IPR050249">
    <property type="entry name" value="Pseudomonas-type_ThrB"/>
</dbReference>
<dbReference type="EMBL" id="QGGT01000002">
    <property type="protein sequence ID" value="PWK34843.1"/>
    <property type="molecule type" value="Genomic_DNA"/>
</dbReference>
<comment type="caution">
    <text evidence="10">The sequence shown here is derived from an EMBL/GenBank/DDBJ whole genome shotgun (WGS) entry which is preliminary data.</text>
</comment>
<evidence type="ECO:0000313" key="10">
    <source>
        <dbReference type="EMBL" id="PWK34843.1"/>
    </source>
</evidence>